<proteinExistence type="inferred from homology"/>
<reference evidence="6 7" key="1">
    <citation type="submission" date="2017-04" db="EMBL/GenBank/DDBJ databases">
        <authorList>
            <person name="Afonso C.L."/>
            <person name="Miller P.J."/>
            <person name="Scott M.A."/>
            <person name="Spackman E."/>
            <person name="Goraichik I."/>
            <person name="Dimitrov K.M."/>
            <person name="Suarez D.L."/>
            <person name="Swayne D.E."/>
        </authorList>
    </citation>
    <scope>NUCLEOTIDE SEQUENCE [LARGE SCALE GENOMIC DNA]</scope>
    <source>
        <strain evidence="6 7">DSM 23236</strain>
    </source>
</reference>
<comment type="similarity">
    <text evidence="1">Belongs to the LysR transcriptional regulatory family.</text>
</comment>
<dbReference type="InterPro" id="IPR058163">
    <property type="entry name" value="LysR-type_TF_proteobact-type"/>
</dbReference>
<dbReference type="EMBL" id="FWXD01000046">
    <property type="protein sequence ID" value="SMC29834.1"/>
    <property type="molecule type" value="Genomic_DNA"/>
</dbReference>
<evidence type="ECO:0000259" key="5">
    <source>
        <dbReference type="PROSITE" id="PS50931"/>
    </source>
</evidence>
<dbReference type="PANTHER" id="PTHR30537">
    <property type="entry name" value="HTH-TYPE TRANSCRIPTIONAL REGULATOR"/>
    <property type="match status" value="1"/>
</dbReference>
<evidence type="ECO:0000313" key="6">
    <source>
        <dbReference type="EMBL" id="SMC29834.1"/>
    </source>
</evidence>
<evidence type="ECO:0000256" key="4">
    <source>
        <dbReference type="ARBA" id="ARBA00023163"/>
    </source>
</evidence>
<gene>
    <name evidence="6" type="ORF">SAMN02745857_04175</name>
</gene>
<sequence>MDRLAAMQVFAKVVEAGSFVRAAEQLDISTTAASRLVGELENHLNARLLQRTTRKLSLTEAGRAYYERASQILADLAETEAMLDSETAQPAGVLRLNAPVAFGVRHLATILPRYQAQYPQVKIELTLSDRTVDLVEEGYDLALRISSQLAGNLVARRLAPIRVVACGAPAYLATHGAPHIPADLSTHNCLIYTYGSIGDEWRFSRDGVAQSVKVAGSLRANNGDLLVAAACAGAGLIHEPTFLVGADLESGRLQQVLADYQSPELALHAVYPSRRHLSAKVRSFIDFLLLEWGDAPPWDAWLNTR</sequence>
<dbReference type="SUPFAM" id="SSF53850">
    <property type="entry name" value="Periplasmic binding protein-like II"/>
    <property type="match status" value="1"/>
</dbReference>
<dbReference type="RefSeq" id="WP_084093084.1">
    <property type="nucleotide sequence ID" value="NZ_FWXD01000046.1"/>
</dbReference>
<keyword evidence="2" id="KW-0805">Transcription regulation</keyword>
<dbReference type="InterPro" id="IPR005119">
    <property type="entry name" value="LysR_subst-bd"/>
</dbReference>
<evidence type="ECO:0000256" key="3">
    <source>
        <dbReference type="ARBA" id="ARBA00023125"/>
    </source>
</evidence>
<dbReference type="OrthoDB" id="9178040at2"/>
<dbReference type="FunFam" id="1.10.10.10:FF:000001">
    <property type="entry name" value="LysR family transcriptional regulator"/>
    <property type="match status" value="1"/>
</dbReference>
<dbReference type="STRING" id="1121001.SAMN02745857_04175"/>
<dbReference type="PANTHER" id="PTHR30537:SF35">
    <property type="entry name" value="TRANSCRIPTIONAL REGULATORY PROTEIN"/>
    <property type="match status" value="1"/>
</dbReference>
<organism evidence="6 7">
    <name type="scientific">Andreprevotia lacus DSM 23236</name>
    <dbReference type="NCBI Taxonomy" id="1121001"/>
    <lineage>
        <taxon>Bacteria</taxon>
        <taxon>Pseudomonadati</taxon>
        <taxon>Pseudomonadota</taxon>
        <taxon>Betaproteobacteria</taxon>
        <taxon>Neisseriales</taxon>
        <taxon>Chitinibacteraceae</taxon>
        <taxon>Andreprevotia</taxon>
    </lineage>
</organism>
<dbReference type="PROSITE" id="PS50931">
    <property type="entry name" value="HTH_LYSR"/>
    <property type="match status" value="1"/>
</dbReference>
<dbReference type="FunFam" id="3.40.190.290:FF:000001">
    <property type="entry name" value="Transcriptional regulator, LysR family"/>
    <property type="match status" value="1"/>
</dbReference>
<evidence type="ECO:0000256" key="2">
    <source>
        <dbReference type="ARBA" id="ARBA00023015"/>
    </source>
</evidence>
<keyword evidence="4" id="KW-0804">Transcription</keyword>
<dbReference type="Gene3D" id="3.40.190.290">
    <property type="match status" value="1"/>
</dbReference>
<protein>
    <submittedName>
        <fullName evidence="6">DNA-binding transcriptional regulator, LysR family</fullName>
    </submittedName>
</protein>
<dbReference type="InterPro" id="IPR036390">
    <property type="entry name" value="WH_DNA-bd_sf"/>
</dbReference>
<dbReference type="AlphaFoldDB" id="A0A1W1Y139"/>
<dbReference type="GO" id="GO:0006351">
    <property type="term" value="P:DNA-templated transcription"/>
    <property type="evidence" value="ECO:0007669"/>
    <property type="project" value="TreeGrafter"/>
</dbReference>
<evidence type="ECO:0000313" key="7">
    <source>
        <dbReference type="Proteomes" id="UP000192761"/>
    </source>
</evidence>
<evidence type="ECO:0000256" key="1">
    <source>
        <dbReference type="ARBA" id="ARBA00009437"/>
    </source>
</evidence>
<accession>A0A1W1Y139</accession>
<dbReference type="SUPFAM" id="SSF46785">
    <property type="entry name" value="Winged helix' DNA-binding domain"/>
    <property type="match status" value="1"/>
</dbReference>
<keyword evidence="7" id="KW-1185">Reference proteome</keyword>
<dbReference type="GO" id="GO:0043565">
    <property type="term" value="F:sequence-specific DNA binding"/>
    <property type="evidence" value="ECO:0007669"/>
    <property type="project" value="TreeGrafter"/>
</dbReference>
<dbReference type="GO" id="GO:0003700">
    <property type="term" value="F:DNA-binding transcription factor activity"/>
    <property type="evidence" value="ECO:0007669"/>
    <property type="project" value="InterPro"/>
</dbReference>
<dbReference type="InterPro" id="IPR000847">
    <property type="entry name" value="LysR_HTH_N"/>
</dbReference>
<dbReference type="Pfam" id="PF03466">
    <property type="entry name" value="LysR_substrate"/>
    <property type="match status" value="1"/>
</dbReference>
<dbReference type="CDD" id="cd08422">
    <property type="entry name" value="PBP2_CrgA_like"/>
    <property type="match status" value="1"/>
</dbReference>
<dbReference type="Pfam" id="PF00126">
    <property type="entry name" value="HTH_1"/>
    <property type="match status" value="1"/>
</dbReference>
<name>A0A1W1Y139_9NEIS</name>
<dbReference type="InterPro" id="IPR036388">
    <property type="entry name" value="WH-like_DNA-bd_sf"/>
</dbReference>
<feature type="domain" description="HTH lysR-type" evidence="5">
    <location>
        <begin position="1"/>
        <end position="59"/>
    </location>
</feature>
<dbReference type="Gene3D" id="1.10.10.10">
    <property type="entry name" value="Winged helix-like DNA-binding domain superfamily/Winged helix DNA-binding domain"/>
    <property type="match status" value="1"/>
</dbReference>
<dbReference type="Proteomes" id="UP000192761">
    <property type="component" value="Unassembled WGS sequence"/>
</dbReference>
<keyword evidence="3 6" id="KW-0238">DNA-binding</keyword>